<feature type="compositionally biased region" description="Basic and acidic residues" evidence="1">
    <location>
        <begin position="236"/>
        <end position="271"/>
    </location>
</feature>
<feature type="compositionally biased region" description="Acidic residues" evidence="1">
    <location>
        <begin position="272"/>
        <end position="283"/>
    </location>
</feature>
<dbReference type="Proteomes" id="UP001189429">
    <property type="component" value="Unassembled WGS sequence"/>
</dbReference>
<dbReference type="EMBL" id="CAUYUJ010006849">
    <property type="protein sequence ID" value="CAK0818870.1"/>
    <property type="molecule type" value="Genomic_DNA"/>
</dbReference>
<sequence>MAVWLTSLKASRLTSQKAEPHQRLLAFTHTSWMASSSCNCSLLVKEIGSVKVFFKARAEMNSSCDPMLQKSFADTLISMLNNMKSFGPAEATQIVDALRGEPCGEDQTKRIMAIVDSKVAKGIGPVKPEGSGKQSLKEWWCYLTSSDWDVLKNPKLSVNRKMTTMVERAMAVGALIPSPTDPYEMGLFYEYQHKLLEYRKEKSQSAARGPESPPVKEEPRASLAVHRAPDGTLKVAKHEPSAKRELETPKREEQGAIKAEKHEPEGDAEHDAADDDDGPCLEDLDPHARAAIEALKKRKGKQKEEAKAKAAAKKEAAKAAAEKDAEVKTEAPARKRPAAAVASIKPAKAVKTEPAAAAKGVKKPRAATADLKPIPKSKIMSAMPSMPKDGSNPPPVVYKQGIIYTSRTAFRFR</sequence>
<evidence type="ECO:0000256" key="1">
    <source>
        <dbReference type="SAM" id="MobiDB-lite"/>
    </source>
</evidence>
<evidence type="ECO:0000313" key="2">
    <source>
        <dbReference type="EMBL" id="CAK0818870.1"/>
    </source>
</evidence>
<organism evidence="2 3">
    <name type="scientific">Prorocentrum cordatum</name>
    <dbReference type="NCBI Taxonomy" id="2364126"/>
    <lineage>
        <taxon>Eukaryota</taxon>
        <taxon>Sar</taxon>
        <taxon>Alveolata</taxon>
        <taxon>Dinophyceae</taxon>
        <taxon>Prorocentrales</taxon>
        <taxon>Prorocentraceae</taxon>
        <taxon>Prorocentrum</taxon>
    </lineage>
</organism>
<keyword evidence="3" id="KW-1185">Reference proteome</keyword>
<accession>A0ABN9RIF8</accession>
<reference evidence="2" key="1">
    <citation type="submission" date="2023-10" db="EMBL/GenBank/DDBJ databases">
        <authorList>
            <person name="Chen Y."/>
            <person name="Shah S."/>
            <person name="Dougan E. K."/>
            <person name="Thang M."/>
            <person name="Chan C."/>
        </authorList>
    </citation>
    <scope>NUCLEOTIDE SEQUENCE [LARGE SCALE GENOMIC DNA]</scope>
</reference>
<proteinExistence type="predicted"/>
<evidence type="ECO:0000313" key="3">
    <source>
        <dbReference type="Proteomes" id="UP001189429"/>
    </source>
</evidence>
<feature type="non-terminal residue" evidence="2">
    <location>
        <position position="413"/>
    </location>
</feature>
<evidence type="ECO:0008006" key="4">
    <source>
        <dbReference type="Google" id="ProtNLM"/>
    </source>
</evidence>
<feature type="compositionally biased region" description="Low complexity" evidence="1">
    <location>
        <begin position="338"/>
        <end position="359"/>
    </location>
</feature>
<protein>
    <recommendedName>
        <fullName evidence="4">Ribosome biogenesis regulatory protein</fullName>
    </recommendedName>
</protein>
<comment type="caution">
    <text evidence="2">The sequence shown here is derived from an EMBL/GenBank/DDBJ whole genome shotgun (WGS) entry which is preliminary data.</text>
</comment>
<name>A0ABN9RIF8_9DINO</name>
<feature type="region of interest" description="Disordered" evidence="1">
    <location>
        <begin position="201"/>
        <end position="398"/>
    </location>
</feature>
<gene>
    <name evidence="2" type="ORF">PCOR1329_LOCUS20993</name>
</gene>
<feature type="compositionally biased region" description="Basic and acidic residues" evidence="1">
    <location>
        <begin position="302"/>
        <end position="333"/>
    </location>
</feature>